<proteinExistence type="predicted"/>
<gene>
    <name evidence="1" type="ORF">NDU88_001955</name>
</gene>
<evidence type="ECO:0000313" key="2">
    <source>
        <dbReference type="Proteomes" id="UP001066276"/>
    </source>
</evidence>
<accession>A0AAV7M126</accession>
<organism evidence="1 2">
    <name type="scientific">Pleurodeles waltl</name>
    <name type="common">Iberian ribbed newt</name>
    <dbReference type="NCBI Taxonomy" id="8319"/>
    <lineage>
        <taxon>Eukaryota</taxon>
        <taxon>Metazoa</taxon>
        <taxon>Chordata</taxon>
        <taxon>Craniata</taxon>
        <taxon>Vertebrata</taxon>
        <taxon>Euteleostomi</taxon>
        <taxon>Amphibia</taxon>
        <taxon>Batrachia</taxon>
        <taxon>Caudata</taxon>
        <taxon>Salamandroidea</taxon>
        <taxon>Salamandridae</taxon>
        <taxon>Pleurodelinae</taxon>
        <taxon>Pleurodeles</taxon>
    </lineage>
</organism>
<name>A0AAV7M126_PLEWA</name>
<dbReference type="Proteomes" id="UP001066276">
    <property type="component" value="Chromosome 10"/>
</dbReference>
<dbReference type="AlphaFoldDB" id="A0AAV7M126"/>
<keyword evidence="2" id="KW-1185">Reference proteome</keyword>
<protein>
    <submittedName>
        <fullName evidence="1">Uncharacterized protein</fullName>
    </submittedName>
</protein>
<dbReference type="EMBL" id="JANPWB010000014">
    <property type="protein sequence ID" value="KAJ1096824.1"/>
    <property type="molecule type" value="Genomic_DNA"/>
</dbReference>
<sequence length="66" mass="7091">MTRRGPQSSGVPLSPASCDISRGMCCCPQQSCDYLSSRARTLPPLLGVCCEFVATVEPGRESRVSR</sequence>
<evidence type="ECO:0000313" key="1">
    <source>
        <dbReference type="EMBL" id="KAJ1096824.1"/>
    </source>
</evidence>
<reference evidence="1" key="1">
    <citation type="journal article" date="2022" name="bioRxiv">
        <title>Sequencing and chromosome-scale assembly of the giantPleurodeles waltlgenome.</title>
        <authorList>
            <person name="Brown T."/>
            <person name="Elewa A."/>
            <person name="Iarovenko S."/>
            <person name="Subramanian E."/>
            <person name="Araus A.J."/>
            <person name="Petzold A."/>
            <person name="Susuki M."/>
            <person name="Suzuki K.-i.T."/>
            <person name="Hayashi T."/>
            <person name="Toyoda A."/>
            <person name="Oliveira C."/>
            <person name="Osipova E."/>
            <person name="Leigh N.D."/>
            <person name="Simon A."/>
            <person name="Yun M.H."/>
        </authorList>
    </citation>
    <scope>NUCLEOTIDE SEQUENCE</scope>
    <source>
        <strain evidence="1">20211129_DDA</strain>
        <tissue evidence="1">Liver</tissue>
    </source>
</reference>
<comment type="caution">
    <text evidence="1">The sequence shown here is derived from an EMBL/GenBank/DDBJ whole genome shotgun (WGS) entry which is preliminary data.</text>
</comment>